<dbReference type="Proteomes" id="UP001141806">
    <property type="component" value="Unassembled WGS sequence"/>
</dbReference>
<dbReference type="EMBL" id="JAMYWD010000808">
    <property type="protein sequence ID" value="KAJ4946710.1"/>
    <property type="molecule type" value="Genomic_DNA"/>
</dbReference>
<sequence>MQRHEDHEGVSSSVERGSVTVGVSSCGVGGVGKGASWSGSAFVGLLMLKFLNFGGSREQQNPQSLTFLQPHSFCRTKEKKRHNAEKKTVRGIIEGGHSRQKRAEENRETSGGKNDK</sequence>
<name>A0A9Q0GN99_9MAGN</name>
<accession>A0A9Q0GN99</accession>
<organism evidence="2 3">
    <name type="scientific">Protea cynaroides</name>
    <dbReference type="NCBI Taxonomy" id="273540"/>
    <lineage>
        <taxon>Eukaryota</taxon>
        <taxon>Viridiplantae</taxon>
        <taxon>Streptophyta</taxon>
        <taxon>Embryophyta</taxon>
        <taxon>Tracheophyta</taxon>
        <taxon>Spermatophyta</taxon>
        <taxon>Magnoliopsida</taxon>
        <taxon>Proteales</taxon>
        <taxon>Proteaceae</taxon>
        <taxon>Protea</taxon>
    </lineage>
</organism>
<evidence type="ECO:0000313" key="2">
    <source>
        <dbReference type="EMBL" id="KAJ4946710.1"/>
    </source>
</evidence>
<feature type="compositionally biased region" description="Basic and acidic residues" evidence="1">
    <location>
        <begin position="101"/>
        <end position="116"/>
    </location>
</feature>
<dbReference type="AlphaFoldDB" id="A0A9Q0GN99"/>
<feature type="region of interest" description="Disordered" evidence="1">
    <location>
        <begin position="77"/>
        <end position="116"/>
    </location>
</feature>
<reference evidence="2" key="1">
    <citation type="journal article" date="2023" name="Plant J.">
        <title>The genome of the king protea, Protea cynaroides.</title>
        <authorList>
            <person name="Chang J."/>
            <person name="Duong T.A."/>
            <person name="Schoeman C."/>
            <person name="Ma X."/>
            <person name="Roodt D."/>
            <person name="Barker N."/>
            <person name="Li Z."/>
            <person name="Van de Peer Y."/>
            <person name="Mizrachi E."/>
        </authorList>
    </citation>
    <scope>NUCLEOTIDE SEQUENCE</scope>
    <source>
        <tissue evidence="2">Young leaves</tissue>
    </source>
</reference>
<gene>
    <name evidence="2" type="ORF">NE237_000064</name>
</gene>
<keyword evidence="3" id="KW-1185">Reference proteome</keyword>
<comment type="caution">
    <text evidence="2">The sequence shown here is derived from an EMBL/GenBank/DDBJ whole genome shotgun (WGS) entry which is preliminary data.</text>
</comment>
<evidence type="ECO:0000256" key="1">
    <source>
        <dbReference type="SAM" id="MobiDB-lite"/>
    </source>
</evidence>
<proteinExistence type="predicted"/>
<evidence type="ECO:0000313" key="3">
    <source>
        <dbReference type="Proteomes" id="UP001141806"/>
    </source>
</evidence>
<protein>
    <submittedName>
        <fullName evidence="2">Uncharacterized protein</fullName>
    </submittedName>
</protein>